<dbReference type="InterPro" id="IPR000397">
    <property type="entry name" value="Heat_shock_Hsp33"/>
</dbReference>
<dbReference type="GO" id="GO:0051082">
    <property type="term" value="F:unfolded protein binding"/>
    <property type="evidence" value="ECO:0007669"/>
    <property type="project" value="UniProtKB-UniRule"/>
</dbReference>
<evidence type="ECO:0000256" key="5">
    <source>
        <dbReference type="ARBA" id="ARBA00023284"/>
    </source>
</evidence>
<dbReference type="InterPro" id="IPR016153">
    <property type="entry name" value="Heat_shock_Hsp33_N"/>
</dbReference>
<evidence type="ECO:0000256" key="2">
    <source>
        <dbReference type="ARBA" id="ARBA00022833"/>
    </source>
</evidence>
<comment type="subcellular location">
    <subcellularLocation>
        <location evidence="6">Cytoplasm</location>
    </subcellularLocation>
</comment>
<comment type="function">
    <text evidence="6">Redox regulated molecular chaperone. Protects both thermally unfolding and oxidatively damaged proteins from irreversible aggregation. Plays an important role in the bacterial defense system toward oxidative stress.</text>
</comment>
<dbReference type="SUPFAM" id="SSF118352">
    <property type="entry name" value="HSP33 redox switch-like"/>
    <property type="match status" value="1"/>
</dbReference>
<dbReference type="InterPro" id="IPR016154">
    <property type="entry name" value="Heat_shock_Hsp33_C"/>
</dbReference>
<sequence>MGDYIVRATAADNQIRAFAATTRELVEKARLAHNTSPVATAALGRLLTGGAMMGVMMKGEKDVLTIQVKGDGPIGGLTVTADSQGHVKGYVDNPEVMLPANALGKLDVGGAVGHGMLRVIKDMGLKEPYVGQVALETGELGDDLTYYFATSEQVPSSVGLGVLMEKDNTVKQAGGFIIQLMPFTDEKVIEALEKKISEVQSVTSMLNQGMTPEDILNELLGEFQPEISEKVPAEFHCDCSKERVEKVLVSLGEKELTSMIKEGNPIELKCHFCNSGYTFTPEELKELLKKSR</sequence>
<feature type="disulfide bond" description="Redox-active" evidence="6">
    <location>
        <begin position="270"/>
        <end position="273"/>
    </location>
</feature>
<evidence type="ECO:0000256" key="6">
    <source>
        <dbReference type="HAMAP-Rule" id="MF_00117"/>
    </source>
</evidence>
<dbReference type="GO" id="GO:0044183">
    <property type="term" value="F:protein folding chaperone"/>
    <property type="evidence" value="ECO:0007669"/>
    <property type="project" value="TreeGrafter"/>
</dbReference>
<dbReference type="NCBIfam" id="NF001033">
    <property type="entry name" value="PRK00114.1"/>
    <property type="match status" value="1"/>
</dbReference>
<evidence type="ECO:0000256" key="3">
    <source>
        <dbReference type="ARBA" id="ARBA00023157"/>
    </source>
</evidence>
<dbReference type="RefSeq" id="WP_178046486.1">
    <property type="nucleotide sequence ID" value="NZ_JAJEPR010000005.1"/>
</dbReference>
<evidence type="ECO:0000313" key="8">
    <source>
        <dbReference type="Proteomes" id="UP001197875"/>
    </source>
</evidence>
<organism evidence="7 8">
    <name type="scientific">Fusicatenibacter faecihominis</name>
    <dbReference type="NCBI Taxonomy" id="2881276"/>
    <lineage>
        <taxon>Bacteria</taxon>
        <taxon>Bacillati</taxon>
        <taxon>Bacillota</taxon>
        <taxon>Clostridia</taxon>
        <taxon>Lachnospirales</taxon>
        <taxon>Lachnospiraceae</taxon>
        <taxon>Fusicatenibacter</taxon>
    </lineage>
</organism>
<accession>A0AAE3J5J9</accession>
<dbReference type="HAMAP" id="MF_00117">
    <property type="entry name" value="HslO"/>
    <property type="match status" value="1"/>
</dbReference>
<comment type="similarity">
    <text evidence="6">Belongs to the HSP33 family.</text>
</comment>
<protein>
    <recommendedName>
        <fullName evidence="6">33 kDa chaperonin</fullName>
    </recommendedName>
    <alternativeName>
        <fullName evidence="6">Heat shock protein 33 homolog</fullName>
        <shortName evidence="6">HSP33</shortName>
    </alternativeName>
</protein>
<keyword evidence="1 6" id="KW-0963">Cytoplasm</keyword>
<name>A0AAE3J5J9_9FIRM</name>
<keyword evidence="2 6" id="KW-0862">Zinc</keyword>
<keyword evidence="4 6" id="KW-0143">Chaperone</keyword>
<dbReference type="SUPFAM" id="SSF64397">
    <property type="entry name" value="Hsp33 domain"/>
    <property type="match status" value="1"/>
</dbReference>
<keyword evidence="3 6" id="KW-1015">Disulfide bond</keyword>
<evidence type="ECO:0000256" key="1">
    <source>
        <dbReference type="ARBA" id="ARBA00022490"/>
    </source>
</evidence>
<dbReference type="Proteomes" id="UP001197875">
    <property type="component" value="Unassembled WGS sequence"/>
</dbReference>
<keyword evidence="5 6" id="KW-0676">Redox-active center</keyword>
<dbReference type="Gene3D" id="3.55.30.10">
    <property type="entry name" value="Hsp33 domain"/>
    <property type="match status" value="1"/>
</dbReference>
<dbReference type="GO" id="GO:0005737">
    <property type="term" value="C:cytoplasm"/>
    <property type="evidence" value="ECO:0007669"/>
    <property type="project" value="UniProtKB-SubCell"/>
</dbReference>
<evidence type="ECO:0000256" key="4">
    <source>
        <dbReference type="ARBA" id="ARBA00023186"/>
    </source>
</evidence>
<dbReference type="PANTHER" id="PTHR30111:SF1">
    <property type="entry name" value="33 KDA CHAPERONIN"/>
    <property type="match status" value="1"/>
</dbReference>
<reference evidence="7 8" key="1">
    <citation type="submission" date="2021-10" db="EMBL/GenBank/DDBJ databases">
        <title>Anaerobic single-cell dispensing facilitates the cultivation of human gut bacteria.</title>
        <authorList>
            <person name="Afrizal A."/>
        </authorList>
    </citation>
    <scope>NUCLEOTIDE SEQUENCE [LARGE SCALE GENOMIC DNA]</scope>
    <source>
        <strain evidence="7 8">CLA-AA-H277</strain>
    </source>
</reference>
<comment type="caution">
    <text evidence="7">The sequence shown here is derived from an EMBL/GenBank/DDBJ whole genome shotgun (WGS) entry which is preliminary data.</text>
</comment>
<dbReference type="PANTHER" id="PTHR30111">
    <property type="entry name" value="33 KDA CHAPERONIN"/>
    <property type="match status" value="1"/>
</dbReference>
<dbReference type="GO" id="GO:0042026">
    <property type="term" value="P:protein refolding"/>
    <property type="evidence" value="ECO:0007669"/>
    <property type="project" value="TreeGrafter"/>
</dbReference>
<evidence type="ECO:0000313" key="7">
    <source>
        <dbReference type="EMBL" id="MCC2189134.1"/>
    </source>
</evidence>
<keyword evidence="8" id="KW-1185">Reference proteome</keyword>
<proteinExistence type="inferred from homology"/>
<dbReference type="AlphaFoldDB" id="A0AAE3J5J9"/>
<feature type="disulfide bond" description="Redox-active" evidence="6">
    <location>
        <begin position="237"/>
        <end position="239"/>
    </location>
</feature>
<dbReference type="Pfam" id="PF01430">
    <property type="entry name" value="HSP33"/>
    <property type="match status" value="1"/>
</dbReference>
<dbReference type="PIRSF" id="PIRSF005261">
    <property type="entry name" value="Heat_shock_Hsp33"/>
    <property type="match status" value="1"/>
</dbReference>
<comment type="PTM">
    <text evidence="6">Under oxidizing conditions two disulfide bonds are formed involving the reactive cysteines. Under reducing conditions zinc is bound to the reactive cysteines and the protein is inactive.</text>
</comment>
<dbReference type="Gene3D" id="3.90.1280.10">
    <property type="entry name" value="HSP33 redox switch-like"/>
    <property type="match status" value="1"/>
</dbReference>
<dbReference type="EMBL" id="JAJEPR010000005">
    <property type="protein sequence ID" value="MCC2189134.1"/>
    <property type="molecule type" value="Genomic_DNA"/>
</dbReference>
<dbReference type="CDD" id="cd00498">
    <property type="entry name" value="Hsp33"/>
    <property type="match status" value="1"/>
</dbReference>
<gene>
    <name evidence="6 7" type="primary">hslO</name>
    <name evidence="7" type="ORF">LKD71_04755</name>
</gene>